<reference evidence="1 2" key="2">
    <citation type="submission" date="2014-03" db="EMBL/GenBank/DDBJ databases">
        <title>The Genome Sequence of Anncaliia algerae insect isolate PRA339.</title>
        <authorList>
            <consortium name="The Broad Institute Genome Sequencing Platform"/>
            <consortium name="The Broad Institute Genome Sequencing Center for Infectious Disease"/>
            <person name="Cuomo C."/>
            <person name="Becnel J."/>
            <person name="Sanscrainte N."/>
            <person name="Walker B."/>
            <person name="Young S.K."/>
            <person name="Zeng Q."/>
            <person name="Gargeya S."/>
            <person name="Fitzgerald M."/>
            <person name="Haas B."/>
            <person name="Abouelleil A."/>
            <person name="Alvarado L."/>
            <person name="Arachchi H.M."/>
            <person name="Berlin A.M."/>
            <person name="Chapman S.B."/>
            <person name="Dewar J."/>
            <person name="Goldberg J."/>
            <person name="Griggs A."/>
            <person name="Gujja S."/>
            <person name="Hansen M."/>
            <person name="Howarth C."/>
            <person name="Imamovic A."/>
            <person name="Larimer J."/>
            <person name="McCowan C."/>
            <person name="Murphy C."/>
            <person name="Neiman D."/>
            <person name="Pearson M."/>
            <person name="Priest M."/>
            <person name="Roberts A."/>
            <person name="Saif S."/>
            <person name="Shea T."/>
            <person name="Sisk P."/>
            <person name="Sykes S."/>
            <person name="Wortman J."/>
            <person name="Nusbaum C."/>
            <person name="Birren B."/>
        </authorList>
    </citation>
    <scope>NUCLEOTIDE SEQUENCE [LARGE SCALE GENOMIC DNA]</scope>
    <source>
        <strain evidence="1 2">PRA339</strain>
    </source>
</reference>
<reference evidence="2" key="1">
    <citation type="submission" date="2013-02" db="EMBL/GenBank/DDBJ databases">
        <authorList>
            <consortium name="The Broad Institute Genome Sequencing Platform"/>
            <person name="Cuomo C."/>
            <person name="Becnel J."/>
            <person name="Sanscrainte N."/>
            <person name="Walker B."/>
            <person name="Young S.K."/>
            <person name="Zeng Q."/>
            <person name="Gargeya S."/>
            <person name="Fitzgerald M."/>
            <person name="Haas B."/>
            <person name="Abouelleil A."/>
            <person name="Alvarado L."/>
            <person name="Arachchi H.M."/>
            <person name="Berlin A.M."/>
            <person name="Chapman S.B."/>
            <person name="Dewar J."/>
            <person name="Goldberg J."/>
            <person name="Griggs A."/>
            <person name="Gujja S."/>
            <person name="Hansen M."/>
            <person name="Howarth C."/>
            <person name="Imamovic A."/>
            <person name="Larimer J."/>
            <person name="McCowan C."/>
            <person name="Murphy C."/>
            <person name="Neiman D."/>
            <person name="Pearson M."/>
            <person name="Priest M."/>
            <person name="Roberts A."/>
            <person name="Saif S."/>
            <person name="Shea T."/>
            <person name="Sisk P."/>
            <person name="Sykes S."/>
            <person name="Wortman J."/>
            <person name="Nusbaum C."/>
            <person name="Birren B."/>
        </authorList>
    </citation>
    <scope>NUCLEOTIDE SEQUENCE [LARGE SCALE GENOMIC DNA]</scope>
    <source>
        <strain evidence="2">PRA339</strain>
    </source>
</reference>
<sequence length="52" mass="5928">MVEFQGSKRKESNIYTTSLNKYSSVNTSSSNTIKSAYFRHLLDTSYPYGPDN</sequence>
<name>A0A059F514_9MICR</name>
<accession>A0A059F514</accession>
<proteinExistence type="predicted"/>
<dbReference type="HOGENOM" id="CLU_2885343_0_0_1"/>
<dbReference type="EMBL" id="KK365131">
    <property type="protein sequence ID" value="KCZ82300.1"/>
    <property type="molecule type" value="Genomic_DNA"/>
</dbReference>
<keyword evidence="2" id="KW-1185">Reference proteome</keyword>
<gene>
    <name evidence="1" type="ORF">H312_00323</name>
</gene>
<evidence type="ECO:0000313" key="2">
    <source>
        <dbReference type="Proteomes" id="UP000030655"/>
    </source>
</evidence>
<protein>
    <submittedName>
        <fullName evidence="1">Uncharacterized protein</fullName>
    </submittedName>
</protein>
<dbReference type="VEuPathDB" id="MicrosporidiaDB:H312_00323"/>
<evidence type="ECO:0000313" key="1">
    <source>
        <dbReference type="EMBL" id="KCZ82300.1"/>
    </source>
</evidence>
<organism evidence="1 2">
    <name type="scientific">Anncaliia algerae PRA339</name>
    <dbReference type="NCBI Taxonomy" id="1288291"/>
    <lineage>
        <taxon>Eukaryota</taxon>
        <taxon>Fungi</taxon>
        <taxon>Fungi incertae sedis</taxon>
        <taxon>Microsporidia</taxon>
        <taxon>Tubulinosematoidea</taxon>
        <taxon>Tubulinosematidae</taxon>
        <taxon>Anncaliia</taxon>
    </lineage>
</organism>
<dbReference type="OrthoDB" id="10320532at2759"/>
<dbReference type="Proteomes" id="UP000030655">
    <property type="component" value="Unassembled WGS sequence"/>
</dbReference>
<dbReference type="AlphaFoldDB" id="A0A059F514"/>